<organism evidence="2 3">
    <name type="scientific">Luteibaculum oceani</name>
    <dbReference type="NCBI Taxonomy" id="1294296"/>
    <lineage>
        <taxon>Bacteria</taxon>
        <taxon>Pseudomonadati</taxon>
        <taxon>Bacteroidota</taxon>
        <taxon>Flavobacteriia</taxon>
        <taxon>Flavobacteriales</taxon>
        <taxon>Luteibaculaceae</taxon>
        <taxon>Luteibaculum</taxon>
    </lineage>
</organism>
<name>A0A5C6VLS6_9FLAO</name>
<protein>
    <recommendedName>
        <fullName evidence="4">Lipoprotein</fullName>
    </recommendedName>
</protein>
<evidence type="ECO:0000313" key="3">
    <source>
        <dbReference type="Proteomes" id="UP000321168"/>
    </source>
</evidence>
<feature type="chain" id="PRO_5023088932" description="Lipoprotein" evidence="1">
    <location>
        <begin position="23"/>
        <end position="163"/>
    </location>
</feature>
<accession>A0A5C6VLS6</accession>
<dbReference type="RefSeq" id="WP_147012913.1">
    <property type="nucleotide sequence ID" value="NZ_VORB01000001.1"/>
</dbReference>
<dbReference type="Proteomes" id="UP000321168">
    <property type="component" value="Unassembled WGS sequence"/>
</dbReference>
<dbReference type="PROSITE" id="PS51257">
    <property type="entry name" value="PROKAR_LIPOPROTEIN"/>
    <property type="match status" value="1"/>
</dbReference>
<evidence type="ECO:0008006" key="4">
    <source>
        <dbReference type="Google" id="ProtNLM"/>
    </source>
</evidence>
<proteinExistence type="predicted"/>
<reference evidence="2 3" key="1">
    <citation type="submission" date="2019-08" db="EMBL/GenBank/DDBJ databases">
        <title>Genome of Luteibaculum oceani JCM 18817.</title>
        <authorList>
            <person name="Bowman J.P."/>
        </authorList>
    </citation>
    <scope>NUCLEOTIDE SEQUENCE [LARGE SCALE GENOMIC DNA]</scope>
    <source>
        <strain evidence="2 3">JCM 18817</strain>
    </source>
</reference>
<keyword evidence="3" id="KW-1185">Reference proteome</keyword>
<sequence length="163" mass="17806">MMRILSLALALVLFSCATVEQAEQSVEISLSGEMLFSGANTFQTPMELSEAELLEKANLPESQIKSIGVKSVEIQLDSTQRAIMESVLLQVVSDNQEMISIGTKSPLPDGTNFELSLAEEIDLLPYASDAGATWVLDANLTEDYMDLMSVNAKVNLVINYIEK</sequence>
<feature type="signal peptide" evidence="1">
    <location>
        <begin position="1"/>
        <end position="22"/>
    </location>
</feature>
<evidence type="ECO:0000256" key="1">
    <source>
        <dbReference type="SAM" id="SignalP"/>
    </source>
</evidence>
<keyword evidence="1" id="KW-0732">Signal</keyword>
<dbReference type="EMBL" id="VORB01000001">
    <property type="protein sequence ID" value="TXC85456.1"/>
    <property type="molecule type" value="Genomic_DNA"/>
</dbReference>
<dbReference type="AlphaFoldDB" id="A0A5C6VLS6"/>
<comment type="caution">
    <text evidence="2">The sequence shown here is derived from an EMBL/GenBank/DDBJ whole genome shotgun (WGS) entry which is preliminary data.</text>
</comment>
<gene>
    <name evidence="2" type="ORF">FRX97_02170</name>
</gene>
<evidence type="ECO:0000313" key="2">
    <source>
        <dbReference type="EMBL" id="TXC85456.1"/>
    </source>
</evidence>